<feature type="DNA-binding region" description="H-T-H motif" evidence="2">
    <location>
        <begin position="29"/>
        <end position="48"/>
    </location>
</feature>
<sequence>MDSSLQFSLSLLRDAFAKLLATFELSGITVQSLVRTAGINRSTFYRHFNNINDFTEWLSDQMLEEISSQVILTPEDELDFTEFYQYATKNRLLLSSILTTKGWKEFIIRLHSLVLRRYTLLLKKKHFRHTP</sequence>
<dbReference type="OrthoDB" id="9810250at2"/>
<accession>A0A1B2IWV0</accession>
<dbReference type="STRING" id="240427.AYR62_13815"/>
<dbReference type="EMBL" id="CP014924">
    <property type="protein sequence ID" value="ANZ66517.1"/>
    <property type="molecule type" value="Genomic_DNA"/>
</dbReference>
<evidence type="ECO:0000256" key="2">
    <source>
        <dbReference type="PROSITE-ProRule" id="PRU00335"/>
    </source>
</evidence>
<dbReference type="InterPro" id="IPR001647">
    <property type="entry name" value="HTH_TetR"/>
</dbReference>
<keyword evidence="5" id="KW-1185">Reference proteome</keyword>
<evidence type="ECO:0000313" key="4">
    <source>
        <dbReference type="EMBL" id="ANZ66517.1"/>
    </source>
</evidence>
<dbReference type="AlphaFoldDB" id="A0A1B2IWV0"/>
<proteinExistence type="predicted"/>
<dbReference type="GO" id="GO:0003677">
    <property type="term" value="F:DNA binding"/>
    <property type="evidence" value="ECO:0007669"/>
    <property type="project" value="UniProtKB-UniRule"/>
</dbReference>
<protein>
    <recommendedName>
        <fullName evidence="3">HTH tetR-type domain-containing protein</fullName>
    </recommendedName>
</protein>
<dbReference type="SUPFAM" id="SSF46689">
    <property type="entry name" value="Homeodomain-like"/>
    <property type="match status" value="1"/>
</dbReference>
<dbReference type="Gene3D" id="1.10.357.10">
    <property type="entry name" value="Tetracycline Repressor, domain 2"/>
    <property type="match status" value="1"/>
</dbReference>
<evidence type="ECO:0000313" key="5">
    <source>
        <dbReference type="Proteomes" id="UP000093267"/>
    </source>
</evidence>
<dbReference type="PROSITE" id="PS50977">
    <property type="entry name" value="HTH_TETR_2"/>
    <property type="match status" value="1"/>
</dbReference>
<reference evidence="4 5" key="1">
    <citation type="submission" date="2016-03" db="EMBL/GenBank/DDBJ databases">
        <title>Pediococcus and Lactobacillus from brewery environment - whole genome sequencing and assembly.</title>
        <authorList>
            <person name="Behr J."/>
            <person name="Geissler A.J."/>
            <person name="Vogel R.F."/>
        </authorList>
    </citation>
    <scope>NUCLEOTIDE SEQUENCE [LARGE SCALE GENOMIC DNA]</scope>
    <source>
        <strain evidence="4 5">TMW 1.1995</strain>
    </source>
</reference>
<evidence type="ECO:0000256" key="1">
    <source>
        <dbReference type="ARBA" id="ARBA00023125"/>
    </source>
</evidence>
<keyword evidence="1 2" id="KW-0238">DNA-binding</keyword>
<gene>
    <name evidence="4" type="ORF">AYR63_04795</name>
</gene>
<organism evidence="4 5">
    <name type="scientific">Secundilactobacillus paracollinoides</name>
    <dbReference type="NCBI Taxonomy" id="240427"/>
    <lineage>
        <taxon>Bacteria</taxon>
        <taxon>Bacillati</taxon>
        <taxon>Bacillota</taxon>
        <taxon>Bacilli</taxon>
        <taxon>Lactobacillales</taxon>
        <taxon>Lactobacillaceae</taxon>
        <taxon>Secundilactobacillus</taxon>
    </lineage>
</organism>
<dbReference type="InterPro" id="IPR009057">
    <property type="entry name" value="Homeodomain-like_sf"/>
</dbReference>
<evidence type="ECO:0000259" key="3">
    <source>
        <dbReference type="PROSITE" id="PS50977"/>
    </source>
</evidence>
<feature type="domain" description="HTH tetR-type" evidence="3">
    <location>
        <begin position="6"/>
        <end position="66"/>
    </location>
</feature>
<dbReference type="Proteomes" id="UP000093267">
    <property type="component" value="Chromosome"/>
</dbReference>
<name>A0A1B2IWV0_9LACO</name>